<dbReference type="OrthoDB" id="9803739at2"/>
<dbReference type="Proteomes" id="UP000281691">
    <property type="component" value="Unassembled WGS sequence"/>
</dbReference>
<dbReference type="SUPFAM" id="SSF53681">
    <property type="entry name" value="Aspartate/glutamate racemase"/>
    <property type="match status" value="2"/>
</dbReference>
<evidence type="ECO:0000256" key="2">
    <source>
        <dbReference type="ARBA" id="ARBA00023235"/>
    </source>
</evidence>
<sequence length="229" mass="25651">MKTLGIIGGISPKSTTSYYTQINHAINQAKGDNHSAKLIVYSVDFEQIVQCQKNGDWQQAGEILADAGKRLETIGAEAILLATNTMHKVAEPIIQAINIPFLHIIDATVQAIKEQKLNNIALLGTRFTMQDNFYRDYLNKQQINVIVPNDEQQAEIHRIIFDELCVGIIRPESKQFYLDIIKDLQQRGAEGVILGCTEIGLLIQQADYNLPLFDSTGLHSKMAIKFILE</sequence>
<dbReference type="NCBIfam" id="TIGR00035">
    <property type="entry name" value="asp_race"/>
    <property type="match status" value="1"/>
</dbReference>
<dbReference type="Gene3D" id="3.40.50.1860">
    <property type="match status" value="2"/>
</dbReference>
<comment type="similarity">
    <text evidence="1">Belongs to the aspartate/glutamate racemases family.</text>
</comment>
<evidence type="ECO:0000256" key="1">
    <source>
        <dbReference type="ARBA" id="ARBA00007847"/>
    </source>
</evidence>
<proteinExistence type="inferred from homology"/>
<name>A0A3N4VKC4_9PAST</name>
<dbReference type="InterPro" id="IPR004380">
    <property type="entry name" value="Asp_race"/>
</dbReference>
<evidence type="ECO:0000313" key="4">
    <source>
        <dbReference type="Proteomes" id="UP000281691"/>
    </source>
</evidence>
<dbReference type="Pfam" id="PF01177">
    <property type="entry name" value="Asp_Glu_race"/>
    <property type="match status" value="1"/>
</dbReference>
<dbReference type="PROSITE" id="PS00924">
    <property type="entry name" value="ASP_GLU_RACEMASE_2"/>
    <property type="match status" value="1"/>
</dbReference>
<dbReference type="RefSeq" id="WP_124211409.1">
    <property type="nucleotide sequence ID" value="NZ_CP016615.1"/>
</dbReference>
<evidence type="ECO:0000313" key="3">
    <source>
        <dbReference type="EMBL" id="RPE83556.1"/>
    </source>
</evidence>
<organism evidence="3 4">
    <name type="scientific">Vespertiliibacter pulmonis</name>
    <dbReference type="NCBI Taxonomy" id="1443036"/>
    <lineage>
        <taxon>Bacteria</taxon>
        <taxon>Pseudomonadati</taxon>
        <taxon>Pseudomonadota</taxon>
        <taxon>Gammaproteobacteria</taxon>
        <taxon>Pasteurellales</taxon>
        <taxon>Pasteurellaceae</taxon>
        <taxon>Vespertiliibacter</taxon>
    </lineage>
</organism>
<dbReference type="EMBL" id="RKQP01000003">
    <property type="protein sequence ID" value="RPE83556.1"/>
    <property type="molecule type" value="Genomic_DNA"/>
</dbReference>
<comment type="caution">
    <text evidence="3">The sequence shown here is derived from an EMBL/GenBank/DDBJ whole genome shotgun (WGS) entry which is preliminary data.</text>
</comment>
<keyword evidence="4" id="KW-1185">Reference proteome</keyword>
<dbReference type="AlphaFoldDB" id="A0A3N4VKC4"/>
<keyword evidence="2" id="KW-0413">Isomerase</keyword>
<dbReference type="PANTHER" id="PTHR21198:SF7">
    <property type="entry name" value="ASPARTATE-GLUTAMATE RACEMASE FAMILY"/>
    <property type="match status" value="1"/>
</dbReference>
<gene>
    <name evidence="3" type="ORF">EDC46_1250</name>
</gene>
<dbReference type="InterPro" id="IPR033134">
    <property type="entry name" value="Asp/Glu_racemase_AS_2"/>
</dbReference>
<protein>
    <submittedName>
        <fullName evidence="3">Aspartate racemase</fullName>
    </submittedName>
</protein>
<dbReference type="InterPro" id="IPR015942">
    <property type="entry name" value="Asp/Glu/hydantoin_racemase"/>
</dbReference>
<reference evidence="3 4" key="1">
    <citation type="submission" date="2018-11" db="EMBL/GenBank/DDBJ databases">
        <title>Genomic Encyclopedia of Type Strains, Phase IV (KMG-IV): sequencing the most valuable type-strain genomes for metagenomic binning, comparative biology and taxonomic classification.</title>
        <authorList>
            <person name="Goeker M."/>
        </authorList>
    </citation>
    <scope>NUCLEOTIDE SEQUENCE [LARGE SCALE GENOMIC DNA]</scope>
    <source>
        <strain evidence="3 4">DSM 27238</strain>
    </source>
</reference>
<dbReference type="InterPro" id="IPR001920">
    <property type="entry name" value="Asp/Glu_race"/>
</dbReference>
<dbReference type="GO" id="GO:0047661">
    <property type="term" value="F:amino-acid racemase activity"/>
    <property type="evidence" value="ECO:0007669"/>
    <property type="project" value="InterPro"/>
</dbReference>
<accession>A0A3N4VKC4</accession>
<dbReference type="PANTHER" id="PTHR21198">
    <property type="entry name" value="GLUTAMATE RACEMASE"/>
    <property type="match status" value="1"/>
</dbReference>